<feature type="transmembrane region" description="Helical" evidence="1">
    <location>
        <begin position="12"/>
        <end position="39"/>
    </location>
</feature>
<name>A0A1H2XCB1_9EURY</name>
<reference evidence="2 3" key="1">
    <citation type="submission" date="2016-10" db="EMBL/GenBank/DDBJ databases">
        <authorList>
            <person name="de Groot N.N."/>
        </authorList>
    </citation>
    <scope>NUCLEOTIDE SEQUENCE [LARGE SCALE GENOMIC DNA]</scope>
    <source>
        <strain evidence="2 3">Z-7982</strain>
    </source>
</reference>
<keyword evidence="1" id="KW-0472">Membrane</keyword>
<feature type="transmembrane region" description="Helical" evidence="1">
    <location>
        <begin position="45"/>
        <end position="66"/>
    </location>
</feature>
<dbReference type="EMBL" id="FNMU01000006">
    <property type="protein sequence ID" value="SDW90455.1"/>
    <property type="molecule type" value="Genomic_DNA"/>
</dbReference>
<sequence length="141" mass="15304">MQRGMDLEMSENPFIQALLISFAMAIFMVGMAMGIMQIVTTGSNPVPYAIILLVFAVIFILGSVFFEKRGADELGSIAGAALVSSVSTFSIISFLGGLSFAFNDGLFSIGWNRLVSALAICMIVSMLVVKFFSYRIQNQYS</sequence>
<evidence type="ECO:0000256" key="1">
    <source>
        <dbReference type="SAM" id="Phobius"/>
    </source>
</evidence>
<keyword evidence="1" id="KW-1133">Transmembrane helix</keyword>
<feature type="transmembrane region" description="Helical" evidence="1">
    <location>
        <begin position="114"/>
        <end position="132"/>
    </location>
</feature>
<dbReference type="Proteomes" id="UP000198669">
    <property type="component" value="Unassembled WGS sequence"/>
</dbReference>
<proteinExistence type="predicted"/>
<feature type="transmembrane region" description="Helical" evidence="1">
    <location>
        <begin position="78"/>
        <end position="102"/>
    </location>
</feature>
<protein>
    <recommendedName>
        <fullName evidence="4">Heat-shock protein</fullName>
    </recommendedName>
</protein>
<accession>A0A1H2XCB1</accession>
<dbReference type="AlphaFoldDB" id="A0A1H2XCB1"/>
<evidence type="ECO:0008006" key="4">
    <source>
        <dbReference type="Google" id="ProtNLM"/>
    </source>
</evidence>
<evidence type="ECO:0000313" key="3">
    <source>
        <dbReference type="Proteomes" id="UP000198669"/>
    </source>
</evidence>
<keyword evidence="1" id="KW-0812">Transmembrane</keyword>
<organism evidence="2 3">
    <name type="scientific">Methanohalophilus halophilus</name>
    <dbReference type="NCBI Taxonomy" id="2177"/>
    <lineage>
        <taxon>Archaea</taxon>
        <taxon>Methanobacteriati</taxon>
        <taxon>Methanobacteriota</taxon>
        <taxon>Stenosarchaea group</taxon>
        <taxon>Methanomicrobia</taxon>
        <taxon>Methanosarcinales</taxon>
        <taxon>Methanosarcinaceae</taxon>
        <taxon>Methanohalophilus</taxon>
    </lineage>
</organism>
<gene>
    <name evidence="2" type="ORF">SAMN04515625_1836</name>
</gene>
<evidence type="ECO:0000313" key="2">
    <source>
        <dbReference type="EMBL" id="SDW90455.1"/>
    </source>
</evidence>